<evidence type="ECO:0000313" key="10">
    <source>
        <dbReference type="Proteomes" id="UP000561271"/>
    </source>
</evidence>
<dbReference type="PANTHER" id="PTHR12526:SF634">
    <property type="entry name" value="BLL3361 PROTEIN"/>
    <property type="match status" value="1"/>
</dbReference>
<keyword evidence="1" id="KW-0328">Glycosyltransferase</keyword>
<name>A0A6V8PCK0_9ACTN</name>
<dbReference type="Gene3D" id="3.40.50.2000">
    <property type="entry name" value="Glycogen Phosphorylase B"/>
    <property type="match status" value="2"/>
</dbReference>
<evidence type="ECO:0000256" key="1">
    <source>
        <dbReference type="ARBA" id="ARBA00022676"/>
    </source>
</evidence>
<dbReference type="AlphaFoldDB" id="A0A6V8PCK0"/>
<accession>A0A6V8PCK0</accession>
<evidence type="ECO:0000313" key="7">
    <source>
        <dbReference type="EMBL" id="GFP29800.1"/>
    </source>
</evidence>
<evidence type="ECO:0000313" key="13">
    <source>
        <dbReference type="Proteomes" id="UP000585609"/>
    </source>
</evidence>
<dbReference type="Proteomes" id="UP000569018">
    <property type="component" value="Unassembled WGS sequence"/>
</dbReference>
<keyword evidence="2" id="KW-0808">Transferase</keyword>
<dbReference type="Proteomes" id="UP000585609">
    <property type="component" value="Unassembled WGS sequence"/>
</dbReference>
<dbReference type="InterPro" id="IPR001296">
    <property type="entry name" value="Glyco_trans_1"/>
</dbReference>
<dbReference type="GO" id="GO:0016757">
    <property type="term" value="F:glycosyltransferase activity"/>
    <property type="evidence" value="ECO:0007669"/>
    <property type="project" value="UniProtKB-KW"/>
</dbReference>
<dbReference type="EMBL" id="BLSC01000059">
    <property type="protein sequence ID" value="GFP37202.1"/>
    <property type="molecule type" value="Genomic_DNA"/>
</dbReference>
<evidence type="ECO:0000313" key="12">
    <source>
        <dbReference type="Proteomes" id="UP000574717"/>
    </source>
</evidence>
<comment type="caution">
    <text evidence="7">The sequence shown here is derived from an EMBL/GenBank/DDBJ whole genome shotgun (WGS) entry which is preliminary data.</text>
</comment>
<dbReference type="CDD" id="cd03801">
    <property type="entry name" value="GT4_PimA-like"/>
    <property type="match status" value="1"/>
</dbReference>
<reference evidence="10 11" key="1">
    <citation type="journal article" date="2020" name="Front. Microbiol.">
        <title>Single-cell genomics of novel Actinobacteria with the Wood-Ljungdahl pathway discovered in a serpentinizing system.</title>
        <authorList>
            <person name="Merino N."/>
            <person name="Kawai M."/>
            <person name="Boyd E.S."/>
            <person name="Colman D.R."/>
            <person name="McGlynn S.E."/>
            <person name="Nealson K.H."/>
            <person name="Kurokawa K."/>
            <person name="Hongoh Y."/>
        </authorList>
    </citation>
    <scope>NUCLEOTIDE SEQUENCE [LARGE SCALE GENOMIC DNA]</scope>
    <source>
        <strain evidence="5 12">S03</strain>
        <strain evidence="6 13">S09_30</strain>
        <strain evidence="7 14">S34</strain>
        <strain evidence="8 10">S44</strain>
        <strain evidence="9 11">S47</strain>
    </source>
</reference>
<dbReference type="EMBL" id="BLRZ01000025">
    <property type="protein sequence ID" value="GFP29800.1"/>
    <property type="molecule type" value="Genomic_DNA"/>
</dbReference>
<evidence type="ECO:0000313" key="5">
    <source>
        <dbReference type="EMBL" id="GFP19447.1"/>
    </source>
</evidence>
<evidence type="ECO:0000313" key="9">
    <source>
        <dbReference type="EMBL" id="GFP38933.1"/>
    </source>
</evidence>
<dbReference type="EMBL" id="BLRU01000079">
    <property type="protein sequence ID" value="GFP19447.1"/>
    <property type="molecule type" value="Genomic_DNA"/>
</dbReference>
<sequence>MKVCHIVSTFPKDEKDPQVPWLLELVRRQKARGMEVIVYAPSFKGLQNHSIGQISVKRFRYFLRRWEKLTHGESAPVKIRNPLYLILVPFYLLCGSLGMWRLCTKENFDVLHVHWPVPHAWFGYIGKLITKATLVSTFYGAELALAKRYPFIKNFVRWSARKSDKVIAISSFTKDEIMRLTHVQAEVIPYGAPLEVAEVFPGETSTKGPEIVLFVGRIIERKGLSYLIEAMSKVVAEIEAQLVIVGEGDRRAELERRVREKGLEETVMFAGQVSTDWLQELYQKCQVFVLPSIVDSRGDTEGLGVVLLEALTYKKPVVATDVGGIRDVIQNERTGLLVPQKDPGALSDAILRLLRDQELARRLGHEGHRYGQEYFSWDRILSQLESLYNSNTL</sequence>
<protein>
    <recommendedName>
        <fullName evidence="15">Glycosyltransferase family 4 protein</fullName>
    </recommendedName>
</protein>
<evidence type="ECO:0000313" key="14">
    <source>
        <dbReference type="Proteomes" id="UP000588083"/>
    </source>
</evidence>
<feature type="domain" description="Glycosyltransferase subfamily 4-like N-terminal" evidence="4">
    <location>
        <begin position="22"/>
        <end position="195"/>
    </location>
</feature>
<dbReference type="EMBL" id="BLRW01000126">
    <property type="protein sequence ID" value="GFP23513.1"/>
    <property type="molecule type" value="Genomic_DNA"/>
</dbReference>
<dbReference type="Proteomes" id="UP000588083">
    <property type="component" value="Unassembled WGS sequence"/>
</dbReference>
<evidence type="ECO:0000313" key="6">
    <source>
        <dbReference type="EMBL" id="GFP23513.1"/>
    </source>
</evidence>
<dbReference type="InterPro" id="IPR028098">
    <property type="entry name" value="Glyco_trans_4-like_N"/>
</dbReference>
<dbReference type="PANTHER" id="PTHR12526">
    <property type="entry name" value="GLYCOSYLTRANSFERASE"/>
    <property type="match status" value="1"/>
</dbReference>
<proteinExistence type="predicted"/>
<dbReference type="Proteomes" id="UP000574717">
    <property type="component" value="Unassembled WGS sequence"/>
</dbReference>
<dbReference type="EMBL" id="BLSD01000022">
    <property type="protein sequence ID" value="GFP38933.1"/>
    <property type="molecule type" value="Genomic_DNA"/>
</dbReference>
<evidence type="ECO:0000259" key="3">
    <source>
        <dbReference type="Pfam" id="PF00534"/>
    </source>
</evidence>
<dbReference type="RefSeq" id="WP_176231469.1">
    <property type="nucleotide sequence ID" value="NZ_BLRU01000079.1"/>
</dbReference>
<evidence type="ECO:0008006" key="15">
    <source>
        <dbReference type="Google" id="ProtNLM"/>
    </source>
</evidence>
<evidence type="ECO:0000313" key="11">
    <source>
        <dbReference type="Proteomes" id="UP000569018"/>
    </source>
</evidence>
<keyword evidence="14" id="KW-1185">Reference proteome</keyword>
<feature type="domain" description="Glycosyl transferase family 1" evidence="3">
    <location>
        <begin position="204"/>
        <end position="367"/>
    </location>
</feature>
<evidence type="ECO:0000313" key="8">
    <source>
        <dbReference type="EMBL" id="GFP37202.1"/>
    </source>
</evidence>
<gene>
    <name evidence="5" type="ORF">HKBW3S03_00952</name>
    <name evidence="6" type="ORF">HKBW3S09_00980</name>
    <name evidence="7" type="ORF">HKBW3S34_00721</name>
    <name evidence="8" type="ORF">HKBW3S44_00882</name>
    <name evidence="9" type="ORF">HKBW3S47_00633</name>
</gene>
<organism evidence="7 14">
    <name type="scientific">Candidatus Hakubella thermalkaliphila</name>
    <dbReference type="NCBI Taxonomy" id="2754717"/>
    <lineage>
        <taxon>Bacteria</taxon>
        <taxon>Bacillati</taxon>
        <taxon>Actinomycetota</taxon>
        <taxon>Actinomycetota incertae sedis</taxon>
        <taxon>Candidatus Hakubellales</taxon>
        <taxon>Candidatus Hakubellaceae</taxon>
        <taxon>Candidatus Hakubella</taxon>
    </lineage>
</organism>
<dbReference type="SUPFAM" id="SSF53756">
    <property type="entry name" value="UDP-Glycosyltransferase/glycogen phosphorylase"/>
    <property type="match status" value="1"/>
</dbReference>
<dbReference type="Proteomes" id="UP000561271">
    <property type="component" value="Unassembled WGS sequence"/>
</dbReference>
<dbReference type="Pfam" id="PF13439">
    <property type="entry name" value="Glyco_transf_4"/>
    <property type="match status" value="1"/>
</dbReference>
<dbReference type="Pfam" id="PF00534">
    <property type="entry name" value="Glycos_transf_1"/>
    <property type="match status" value="1"/>
</dbReference>
<evidence type="ECO:0000259" key="4">
    <source>
        <dbReference type="Pfam" id="PF13439"/>
    </source>
</evidence>
<evidence type="ECO:0000256" key="2">
    <source>
        <dbReference type="ARBA" id="ARBA00022679"/>
    </source>
</evidence>